<evidence type="ECO:0000313" key="5">
    <source>
        <dbReference type="EMBL" id="NVD39344.1"/>
    </source>
</evidence>
<comment type="caution">
    <text evidence="5">The sequence shown here is derived from an EMBL/GenBank/DDBJ whole genome shotgun (WGS) entry which is preliminary data.</text>
</comment>
<evidence type="ECO:0000256" key="2">
    <source>
        <dbReference type="ARBA" id="ARBA00022729"/>
    </source>
</evidence>
<evidence type="ECO:0000313" key="6">
    <source>
        <dbReference type="Proteomes" id="UP000520198"/>
    </source>
</evidence>
<dbReference type="RefSeq" id="WP_176352893.1">
    <property type="nucleotide sequence ID" value="NZ_JABWDU010000002.1"/>
</dbReference>
<evidence type="ECO:0000256" key="1">
    <source>
        <dbReference type="ARBA" id="ARBA00004418"/>
    </source>
</evidence>
<dbReference type="PANTHER" id="PTHR35936:SF17">
    <property type="entry name" value="ARGININE-BINDING EXTRACELLULAR PROTEIN ARTP"/>
    <property type="match status" value="1"/>
</dbReference>
<dbReference type="InterPro" id="IPR001638">
    <property type="entry name" value="Solute-binding_3/MltF_N"/>
</dbReference>
<name>A0A7Y6UMV1_9HYPH</name>
<organism evidence="5 6">
    <name type="scientific">Ensifer oleiphilus</name>
    <dbReference type="NCBI Taxonomy" id="2742698"/>
    <lineage>
        <taxon>Bacteria</taxon>
        <taxon>Pseudomonadati</taxon>
        <taxon>Pseudomonadota</taxon>
        <taxon>Alphaproteobacteria</taxon>
        <taxon>Hyphomicrobiales</taxon>
        <taxon>Rhizobiaceae</taxon>
        <taxon>Sinorhizobium/Ensifer group</taxon>
        <taxon>Ensifer</taxon>
    </lineage>
</organism>
<sequence length="271" mass="29030">MIRLASHATLLATILLSAGLAHAEVPAFAADGDIGVCTTAAFPPLTFKESPADAKPTGIDIEIVEALAGLWNAKVNYTVTEFAGLLPTLGAGRCDVIVSGIYINAKRRETYDGVSYMKSATAMVTKAGSDTIKVPEDLSGKVIALEAGAYYKEERIEPLNKALAAKGQPPVEVQEYPTQQAAYQQVLVGRVDATMTEEAEGAYRASRSEGTLKLPYTWVSDFTYGIYSRREGSDAAQVKAGLKTLKEQGFFGGVAKKYGLDPALFDVDYDR</sequence>
<evidence type="ECO:0000259" key="4">
    <source>
        <dbReference type="SMART" id="SM00062"/>
    </source>
</evidence>
<protein>
    <submittedName>
        <fullName evidence="5">Transporter substrate-binding domain-containing protein</fullName>
    </submittedName>
</protein>
<dbReference type="EMBL" id="JABWDU010000002">
    <property type="protein sequence ID" value="NVD39344.1"/>
    <property type="molecule type" value="Genomic_DNA"/>
</dbReference>
<keyword evidence="2 3" id="KW-0732">Signal</keyword>
<dbReference type="GO" id="GO:0042597">
    <property type="term" value="C:periplasmic space"/>
    <property type="evidence" value="ECO:0007669"/>
    <property type="project" value="UniProtKB-SubCell"/>
</dbReference>
<dbReference type="Pfam" id="PF00497">
    <property type="entry name" value="SBP_bac_3"/>
    <property type="match status" value="1"/>
</dbReference>
<dbReference type="Proteomes" id="UP000520198">
    <property type="component" value="Unassembled WGS sequence"/>
</dbReference>
<feature type="signal peptide" evidence="3">
    <location>
        <begin position="1"/>
        <end position="23"/>
    </location>
</feature>
<dbReference type="AlphaFoldDB" id="A0A7Y6UMV1"/>
<comment type="subcellular location">
    <subcellularLocation>
        <location evidence="1">Periplasm</location>
    </subcellularLocation>
</comment>
<keyword evidence="6" id="KW-1185">Reference proteome</keyword>
<evidence type="ECO:0000256" key="3">
    <source>
        <dbReference type="SAM" id="SignalP"/>
    </source>
</evidence>
<gene>
    <name evidence="5" type="ORF">HT585_10790</name>
</gene>
<accession>A0A7Y6UMV1</accession>
<dbReference type="SUPFAM" id="SSF53850">
    <property type="entry name" value="Periplasmic binding protein-like II"/>
    <property type="match status" value="1"/>
</dbReference>
<feature type="chain" id="PRO_5030531888" evidence="3">
    <location>
        <begin position="24"/>
        <end position="271"/>
    </location>
</feature>
<dbReference type="Gene3D" id="3.40.190.10">
    <property type="entry name" value="Periplasmic binding protein-like II"/>
    <property type="match status" value="2"/>
</dbReference>
<feature type="domain" description="Solute-binding protein family 3/N-terminal" evidence="4">
    <location>
        <begin position="33"/>
        <end position="262"/>
    </location>
</feature>
<proteinExistence type="predicted"/>
<reference evidence="5 6" key="1">
    <citation type="submission" date="2020-06" db="EMBL/GenBank/DDBJ databases">
        <authorList>
            <person name="Grouzdev D.S."/>
        </authorList>
    </citation>
    <scope>NUCLEOTIDE SEQUENCE [LARGE SCALE GENOMIC DNA]</scope>
    <source>
        <strain evidence="5 6">HO-A22</strain>
    </source>
</reference>
<dbReference type="PANTHER" id="PTHR35936">
    <property type="entry name" value="MEMBRANE-BOUND LYTIC MUREIN TRANSGLYCOSYLASE F"/>
    <property type="match status" value="1"/>
</dbReference>
<dbReference type="SMART" id="SM00062">
    <property type="entry name" value="PBPb"/>
    <property type="match status" value="1"/>
</dbReference>